<dbReference type="SUPFAM" id="SSF55008">
    <property type="entry name" value="HMA, heavy metal-associated domain"/>
    <property type="match status" value="2"/>
</dbReference>
<dbReference type="NCBIfam" id="TIGR01511">
    <property type="entry name" value="ATPase-IB1_Cu"/>
    <property type="match status" value="1"/>
</dbReference>
<dbReference type="PROSITE" id="PS00154">
    <property type="entry name" value="ATPASE_E1_E2"/>
    <property type="match status" value="1"/>
</dbReference>
<dbReference type="SUPFAM" id="SSF81665">
    <property type="entry name" value="Calcium ATPase, transmembrane domain M"/>
    <property type="match status" value="1"/>
</dbReference>
<dbReference type="Gene3D" id="3.40.1110.10">
    <property type="entry name" value="Calcium-transporting ATPase, cytoplasmic domain N"/>
    <property type="match status" value="1"/>
</dbReference>
<feature type="domain" description="HMA" evidence="20">
    <location>
        <begin position="10"/>
        <end position="75"/>
    </location>
</feature>
<keyword evidence="12 18" id="KW-1133">Transmembrane helix</keyword>
<keyword evidence="10" id="KW-0460">Magnesium</keyword>
<evidence type="ECO:0000259" key="20">
    <source>
        <dbReference type="PROSITE" id="PS50846"/>
    </source>
</evidence>
<feature type="transmembrane region" description="Helical" evidence="18">
    <location>
        <begin position="174"/>
        <end position="192"/>
    </location>
</feature>
<dbReference type="NCBIfam" id="TIGR00003">
    <property type="entry name" value="copper ion binding protein"/>
    <property type="match status" value="1"/>
</dbReference>
<dbReference type="Gene3D" id="3.40.50.1000">
    <property type="entry name" value="HAD superfamily/HAD-like"/>
    <property type="match status" value="1"/>
</dbReference>
<dbReference type="GO" id="GO:0016887">
    <property type="term" value="F:ATP hydrolysis activity"/>
    <property type="evidence" value="ECO:0007669"/>
    <property type="project" value="InterPro"/>
</dbReference>
<dbReference type="InterPro" id="IPR036412">
    <property type="entry name" value="HAD-like_sf"/>
</dbReference>
<dbReference type="NCBIfam" id="TIGR01494">
    <property type="entry name" value="ATPase_P-type"/>
    <property type="match status" value="1"/>
</dbReference>
<dbReference type="RefSeq" id="WP_012385602.1">
    <property type="nucleotide sequence ID" value="NC_010581.1"/>
</dbReference>
<evidence type="ECO:0000256" key="18">
    <source>
        <dbReference type="RuleBase" id="RU362081"/>
    </source>
</evidence>
<dbReference type="Gene3D" id="3.30.70.100">
    <property type="match status" value="2"/>
</dbReference>
<name>B2IJD3_BEII9</name>
<feature type="transmembrane region" description="Helical" evidence="18">
    <location>
        <begin position="461"/>
        <end position="484"/>
    </location>
</feature>
<evidence type="ECO:0000256" key="16">
    <source>
        <dbReference type="ARBA" id="ARBA00038904"/>
    </source>
</evidence>
<keyword evidence="6" id="KW-0677">Repeat</keyword>
<dbReference type="GO" id="GO:0005886">
    <property type="term" value="C:plasma membrane"/>
    <property type="evidence" value="ECO:0007669"/>
    <property type="project" value="UniProtKB-SubCell"/>
</dbReference>
<evidence type="ECO:0000256" key="5">
    <source>
        <dbReference type="ARBA" id="ARBA00022723"/>
    </source>
</evidence>
<dbReference type="SFLD" id="SFLDG00002">
    <property type="entry name" value="C1.7:_P-type_atpase_like"/>
    <property type="match status" value="1"/>
</dbReference>
<dbReference type="InterPro" id="IPR018303">
    <property type="entry name" value="ATPase_P-typ_P_site"/>
</dbReference>
<dbReference type="GO" id="GO:0055070">
    <property type="term" value="P:copper ion homeostasis"/>
    <property type="evidence" value="ECO:0007669"/>
    <property type="project" value="TreeGrafter"/>
</dbReference>
<evidence type="ECO:0000256" key="6">
    <source>
        <dbReference type="ARBA" id="ARBA00022737"/>
    </source>
</evidence>
<evidence type="ECO:0000256" key="14">
    <source>
        <dbReference type="ARBA" id="ARBA00023065"/>
    </source>
</evidence>
<dbReference type="PANTHER" id="PTHR43520:SF8">
    <property type="entry name" value="P-TYPE CU(+) TRANSPORTER"/>
    <property type="match status" value="1"/>
</dbReference>
<dbReference type="InterPro" id="IPR006122">
    <property type="entry name" value="HMA_Cu_ion-bd"/>
</dbReference>
<dbReference type="HOGENOM" id="CLU_001771_0_3_5"/>
<dbReference type="Pfam" id="PF00122">
    <property type="entry name" value="E1-E2_ATPase"/>
    <property type="match status" value="1"/>
</dbReference>
<keyword evidence="7 18" id="KW-0547">Nucleotide-binding</keyword>
<dbReference type="FunFam" id="2.70.150.10:FF:000002">
    <property type="entry name" value="Copper-transporting ATPase 1, putative"/>
    <property type="match status" value="1"/>
</dbReference>
<protein>
    <recommendedName>
        <fullName evidence="16">P-type Cu(2+) transporter</fullName>
        <ecNumber evidence="16">7.2.2.9</ecNumber>
    </recommendedName>
</protein>
<dbReference type="InterPro" id="IPR023214">
    <property type="entry name" value="HAD_sf"/>
</dbReference>
<dbReference type="PRINTS" id="PR00120">
    <property type="entry name" value="HATPASE"/>
</dbReference>
<dbReference type="InterPro" id="IPR023299">
    <property type="entry name" value="ATPase_P-typ_cyto_dom_N"/>
</dbReference>
<dbReference type="OrthoDB" id="9813266at2"/>
<keyword evidence="11" id="KW-1278">Translocase</keyword>
<dbReference type="PANTHER" id="PTHR43520">
    <property type="entry name" value="ATP7, ISOFORM B"/>
    <property type="match status" value="1"/>
</dbReference>
<dbReference type="InterPro" id="IPR044492">
    <property type="entry name" value="P_typ_ATPase_HD_dom"/>
</dbReference>
<dbReference type="InterPro" id="IPR059000">
    <property type="entry name" value="ATPase_P-type_domA"/>
</dbReference>
<dbReference type="GO" id="GO:0043682">
    <property type="term" value="F:P-type divalent copper transporter activity"/>
    <property type="evidence" value="ECO:0007669"/>
    <property type="project" value="UniProtKB-EC"/>
</dbReference>
<dbReference type="EC" id="7.2.2.9" evidence="16"/>
<evidence type="ECO:0000256" key="1">
    <source>
        <dbReference type="ARBA" id="ARBA00004127"/>
    </source>
</evidence>
<dbReference type="eggNOG" id="COG2217">
    <property type="taxonomic scope" value="Bacteria"/>
</dbReference>
<evidence type="ECO:0000256" key="12">
    <source>
        <dbReference type="ARBA" id="ARBA00022989"/>
    </source>
</evidence>
<dbReference type="KEGG" id="bid:Bind_2679"/>
<keyword evidence="18" id="KW-1003">Cell membrane</keyword>
<evidence type="ECO:0000256" key="19">
    <source>
        <dbReference type="SAM" id="MobiDB-lite"/>
    </source>
</evidence>
<evidence type="ECO:0000256" key="10">
    <source>
        <dbReference type="ARBA" id="ARBA00022842"/>
    </source>
</evidence>
<dbReference type="CDD" id="cd02094">
    <property type="entry name" value="P-type_ATPase_Cu-like"/>
    <property type="match status" value="1"/>
</dbReference>
<evidence type="ECO:0000313" key="21">
    <source>
        <dbReference type="EMBL" id="ACB96251.1"/>
    </source>
</evidence>
<dbReference type="SFLD" id="SFLDS00003">
    <property type="entry name" value="Haloacid_Dehalogenase"/>
    <property type="match status" value="1"/>
</dbReference>
<keyword evidence="3" id="KW-0813">Transport</keyword>
<dbReference type="PROSITE" id="PS01047">
    <property type="entry name" value="HMA_1"/>
    <property type="match status" value="1"/>
</dbReference>
<sequence>MNLATTESSPPLSLAIKGMHCASCVGRVEKAILLVPGVKTASVNLATERAEIRFDATPNLAPVVEAIKTAGYEPVMETAEFTVDKLNCASCVNRAEKAFMSVPGVLEAHVNLATKTAVATFATGTTDVAELEEAVTKAGYPTHERRDEGESENLSGSENGAQHHKHEDPSETQVLFRDFTIAGVLTLPVFILEMGSHLSHAFAHGIMDTIGLFPSHVLSFALTSLVLAWPGRRFFVQGVPSLLHGAPDMNSLVVLGTSAAFFYSTLVTFLPNLFPEASRQVYFESAAIIVTLILLGRALEAQARGKTGAAIQHLLGLKAHQARVLRHGEPVDVEIGRIKTGDIVVVRPGEKIPLDGTVIEGTSFVNEAMLTGEAAPVLKASDAEVVGGTVNLDGGFQFRVTRTGKDTVLAQIIRMVEQAQGAKLPIQALADRITAWFVPAVLGLAVLTFLFWFWLGPQPALSFALIQTVSVLIIACPCAMGLATPVSVMVGTGRAAELGILFRKGAALQSLAEVDTFAFDKTGTLTKGQPVLTDFVVLPSFSRDTILSLIASVETRSEHPIGKAIVQAAKQDGLATKPVEHFSAEAGFGIEAKIEGQRVTIGSDRLMAKQGIDVSPLAKEAAALANEAKSPLYGAIDGKLAILLAVADPIAPAAAEAIAALHKEQRQTVMVTGDRRETAEAIAKSVKIDRAIAETLPQGKRDVVEELKRGGHKVAFIGDGINDAPALAAADVGLAIGSGTDVAIESADVVLIRRQLTTVADALAISQATMRNIKQNLFWAFAYNVVLIPVAAGVFYPLFGLLLSPMLAAGAMAFSSVFVVTNALRLRQFIPAAQTATPAEGASHTGVAPLTAQAKGL</sequence>
<evidence type="ECO:0000256" key="9">
    <source>
        <dbReference type="ARBA" id="ARBA00022840"/>
    </source>
</evidence>
<keyword evidence="13" id="KW-0186">Copper</keyword>
<evidence type="ECO:0000256" key="7">
    <source>
        <dbReference type="ARBA" id="ARBA00022741"/>
    </source>
</evidence>
<keyword evidence="8" id="KW-0187">Copper transport</keyword>
<dbReference type="Pfam" id="PF00702">
    <property type="entry name" value="Hydrolase"/>
    <property type="match status" value="1"/>
</dbReference>
<dbReference type="Gene3D" id="2.70.150.10">
    <property type="entry name" value="Calcium-transporting ATPase, cytoplasmic transduction domain A"/>
    <property type="match status" value="1"/>
</dbReference>
<dbReference type="SUPFAM" id="SSF81653">
    <property type="entry name" value="Calcium ATPase, transduction domain A"/>
    <property type="match status" value="1"/>
</dbReference>
<feature type="transmembrane region" description="Helical" evidence="18">
    <location>
        <begin position="777"/>
        <end position="796"/>
    </location>
</feature>
<evidence type="ECO:0000256" key="17">
    <source>
        <dbReference type="ARBA" id="ARBA00047424"/>
    </source>
</evidence>
<dbReference type="SFLD" id="SFLDF00027">
    <property type="entry name" value="p-type_atpase"/>
    <property type="match status" value="1"/>
</dbReference>
<evidence type="ECO:0000256" key="3">
    <source>
        <dbReference type="ARBA" id="ARBA00022448"/>
    </source>
</evidence>
<organism evidence="21 22">
    <name type="scientific">Beijerinckia indica subsp. indica (strain ATCC 9039 / DSM 1715 / NCIMB 8712)</name>
    <dbReference type="NCBI Taxonomy" id="395963"/>
    <lineage>
        <taxon>Bacteria</taxon>
        <taxon>Pseudomonadati</taxon>
        <taxon>Pseudomonadota</taxon>
        <taxon>Alphaproteobacteria</taxon>
        <taxon>Hyphomicrobiales</taxon>
        <taxon>Beijerinckiaceae</taxon>
        <taxon>Beijerinckia</taxon>
    </lineage>
</organism>
<proteinExistence type="inferred from homology"/>
<dbReference type="CDD" id="cd00371">
    <property type="entry name" value="HMA"/>
    <property type="match status" value="2"/>
</dbReference>
<feature type="domain" description="HMA" evidence="20">
    <location>
        <begin position="77"/>
        <end position="143"/>
    </location>
</feature>
<keyword evidence="22" id="KW-1185">Reference proteome</keyword>
<evidence type="ECO:0000256" key="8">
    <source>
        <dbReference type="ARBA" id="ARBA00022796"/>
    </source>
</evidence>
<dbReference type="InterPro" id="IPR006121">
    <property type="entry name" value="HMA_dom"/>
</dbReference>
<feature type="transmembrane region" description="Helical" evidence="18">
    <location>
        <begin position="252"/>
        <end position="274"/>
    </location>
</feature>
<evidence type="ECO:0000256" key="4">
    <source>
        <dbReference type="ARBA" id="ARBA00022692"/>
    </source>
</evidence>
<dbReference type="FunFam" id="3.30.70.100:FF:000005">
    <property type="entry name" value="Copper-exporting P-type ATPase A"/>
    <property type="match status" value="1"/>
</dbReference>
<reference evidence="21 22" key="2">
    <citation type="journal article" date="2010" name="J. Bacteriol.">
        <title>Complete genome sequence of Beijerinckia indica subsp. indica.</title>
        <authorList>
            <person name="Tamas I."/>
            <person name="Dedysh S.N."/>
            <person name="Liesack W."/>
            <person name="Stott M.B."/>
            <person name="Alam M."/>
            <person name="Murrell J.C."/>
            <person name="Dunfield P.F."/>
        </authorList>
    </citation>
    <scope>NUCLEOTIDE SEQUENCE [LARGE SCALE GENOMIC DNA]</scope>
    <source>
        <strain evidence="22">ATCC 9039 / DSM 1715 / NCIMB 8712</strain>
    </source>
</reference>
<comment type="similarity">
    <text evidence="2 18">Belongs to the cation transport ATPase (P-type) (TC 3.A.3) family. Type IB subfamily.</text>
</comment>
<feature type="transmembrane region" description="Helical" evidence="18">
    <location>
        <begin position="433"/>
        <end position="455"/>
    </location>
</feature>
<keyword evidence="4 18" id="KW-0812">Transmembrane</keyword>
<evidence type="ECO:0000313" key="22">
    <source>
        <dbReference type="Proteomes" id="UP000001695"/>
    </source>
</evidence>
<dbReference type="Pfam" id="PF00403">
    <property type="entry name" value="HMA"/>
    <property type="match status" value="2"/>
</dbReference>
<dbReference type="SUPFAM" id="SSF56784">
    <property type="entry name" value="HAD-like"/>
    <property type="match status" value="1"/>
</dbReference>
<dbReference type="GO" id="GO:0012505">
    <property type="term" value="C:endomembrane system"/>
    <property type="evidence" value="ECO:0007669"/>
    <property type="project" value="UniProtKB-SubCell"/>
</dbReference>
<dbReference type="InterPro" id="IPR023298">
    <property type="entry name" value="ATPase_P-typ_TM_dom_sf"/>
</dbReference>
<dbReference type="InterPro" id="IPR036163">
    <property type="entry name" value="HMA_dom_sf"/>
</dbReference>
<dbReference type="Proteomes" id="UP000001695">
    <property type="component" value="Chromosome"/>
</dbReference>
<dbReference type="InterPro" id="IPR008250">
    <property type="entry name" value="ATPase_P-typ_transduc_dom_A_sf"/>
</dbReference>
<keyword evidence="9 18" id="KW-0067">ATP-binding</keyword>
<accession>B2IJD3</accession>
<keyword evidence="15 18" id="KW-0472">Membrane</keyword>
<feature type="transmembrane region" description="Helical" evidence="18">
    <location>
        <begin position="802"/>
        <end position="824"/>
    </location>
</feature>
<evidence type="ECO:0000256" key="11">
    <source>
        <dbReference type="ARBA" id="ARBA00022967"/>
    </source>
</evidence>
<dbReference type="PROSITE" id="PS50846">
    <property type="entry name" value="HMA_2"/>
    <property type="match status" value="2"/>
</dbReference>
<dbReference type="AlphaFoldDB" id="B2IJD3"/>
<dbReference type="NCBIfam" id="TIGR01525">
    <property type="entry name" value="ATPase-IB_hvy"/>
    <property type="match status" value="1"/>
</dbReference>
<comment type="subcellular location">
    <subcellularLocation>
        <location evidence="18">Cell membrane</location>
    </subcellularLocation>
    <subcellularLocation>
        <location evidence="1">Endomembrane system</location>
        <topology evidence="1">Multi-pass membrane protein</topology>
    </subcellularLocation>
</comment>
<feature type="region of interest" description="Disordered" evidence="19">
    <location>
        <begin position="137"/>
        <end position="169"/>
    </location>
</feature>
<dbReference type="InterPro" id="IPR017969">
    <property type="entry name" value="Heavy-metal-associated_CS"/>
</dbReference>
<dbReference type="PRINTS" id="PR00119">
    <property type="entry name" value="CATATPASE"/>
</dbReference>
<evidence type="ECO:0000256" key="13">
    <source>
        <dbReference type="ARBA" id="ARBA00023008"/>
    </source>
</evidence>
<dbReference type="STRING" id="395963.Bind_2679"/>
<dbReference type="InterPro" id="IPR001757">
    <property type="entry name" value="P_typ_ATPase"/>
</dbReference>
<dbReference type="EMBL" id="CP001016">
    <property type="protein sequence ID" value="ACB96251.1"/>
    <property type="molecule type" value="Genomic_DNA"/>
</dbReference>
<comment type="catalytic activity">
    <reaction evidence="17">
        <text>Cu(2+)(in) + ATP + H2O = Cu(2+)(out) + ADP + phosphate + H(+)</text>
        <dbReference type="Rhea" id="RHEA:10376"/>
        <dbReference type="ChEBI" id="CHEBI:15377"/>
        <dbReference type="ChEBI" id="CHEBI:15378"/>
        <dbReference type="ChEBI" id="CHEBI:29036"/>
        <dbReference type="ChEBI" id="CHEBI:30616"/>
        <dbReference type="ChEBI" id="CHEBI:43474"/>
        <dbReference type="ChEBI" id="CHEBI:456216"/>
        <dbReference type="EC" id="7.2.2.9"/>
    </reaction>
</comment>
<gene>
    <name evidence="21" type="ordered locus">Bind_2679</name>
</gene>
<dbReference type="InterPro" id="IPR027256">
    <property type="entry name" value="P-typ_ATPase_IB"/>
</dbReference>
<evidence type="ECO:0000256" key="15">
    <source>
        <dbReference type="ARBA" id="ARBA00023136"/>
    </source>
</evidence>
<feature type="transmembrane region" description="Helical" evidence="18">
    <location>
        <begin position="212"/>
        <end position="231"/>
    </location>
</feature>
<keyword evidence="5 18" id="KW-0479">Metal-binding</keyword>
<reference evidence="22" key="1">
    <citation type="submission" date="2008-03" db="EMBL/GenBank/DDBJ databases">
        <title>Complete sequence of chromosome of Beijerinckia indica subsp. indica ATCC 9039.</title>
        <authorList>
            <consortium name="US DOE Joint Genome Institute"/>
            <person name="Copeland A."/>
            <person name="Lucas S."/>
            <person name="Lapidus A."/>
            <person name="Glavina del Rio T."/>
            <person name="Dalin E."/>
            <person name="Tice H."/>
            <person name="Bruce D."/>
            <person name="Goodwin L."/>
            <person name="Pitluck S."/>
            <person name="LaButti K."/>
            <person name="Schmutz J."/>
            <person name="Larimer F."/>
            <person name="Land M."/>
            <person name="Hauser L."/>
            <person name="Kyrpides N."/>
            <person name="Mikhailova N."/>
            <person name="Dunfield P.F."/>
            <person name="Dedysh S.N."/>
            <person name="Liesack W."/>
            <person name="Saw J.H."/>
            <person name="Alam M."/>
            <person name="Chen Y."/>
            <person name="Murrell J.C."/>
            <person name="Richardson P."/>
        </authorList>
    </citation>
    <scope>NUCLEOTIDE SEQUENCE [LARGE SCALE GENOMIC DNA]</scope>
    <source>
        <strain evidence="22">ATCC 9039 / DSM 1715 / NCIMB 8712</strain>
    </source>
</reference>
<dbReference type="GO" id="GO:0005524">
    <property type="term" value="F:ATP binding"/>
    <property type="evidence" value="ECO:0007669"/>
    <property type="project" value="UniProtKB-UniRule"/>
</dbReference>
<evidence type="ECO:0000256" key="2">
    <source>
        <dbReference type="ARBA" id="ARBA00006024"/>
    </source>
</evidence>
<dbReference type="GO" id="GO:0005507">
    <property type="term" value="F:copper ion binding"/>
    <property type="evidence" value="ECO:0007669"/>
    <property type="project" value="InterPro"/>
</dbReference>
<keyword evidence="14" id="KW-0406">Ion transport</keyword>